<organism evidence="1 2">
    <name type="scientific">Solirubrobacter deserti</name>
    <dbReference type="NCBI Taxonomy" id="2282478"/>
    <lineage>
        <taxon>Bacteria</taxon>
        <taxon>Bacillati</taxon>
        <taxon>Actinomycetota</taxon>
        <taxon>Thermoleophilia</taxon>
        <taxon>Solirubrobacterales</taxon>
        <taxon>Solirubrobacteraceae</taxon>
        <taxon>Solirubrobacter</taxon>
    </lineage>
</organism>
<dbReference type="EMBL" id="JAPCID010000015">
    <property type="protein sequence ID" value="MDA0138361.1"/>
    <property type="molecule type" value="Genomic_DNA"/>
</dbReference>
<reference evidence="1" key="1">
    <citation type="submission" date="2022-10" db="EMBL/GenBank/DDBJ databases">
        <title>The WGS of Solirubrobacter sp. CPCC 204708.</title>
        <authorList>
            <person name="Jiang Z."/>
        </authorList>
    </citation>
    <scope>NUCLEOTIDE SEQUENCE</scope>
    <source>
        <strain evidence="1">CPCC 204708</strain>
    </source>
</reference>
<protein>
    <submittedName>
        <fullName evidence="1">Uncharacterized protein</fullName>
    </submittedName>
</protein>
<keyword evidence="2" id="KW-1185">Reference proteome</keyword>
<dbReference type="Proteomes" id="UP001147700">
    <property type="component" value="Unassembled WGS sequence"/>
</dbReference>
<proteinExistence type="predicted"/>
<comment type="caution">
    <text evidence="1">The sequence shown here is derived from an EMBL/GenBank/DDBJ whole genome shotgun (WGS) entry which is preliminary data.</text>
</comment>
<accession>A0ABT4RIJ1</accession>
<sequence length="367" mass="39331">MPSIPIATGSASLVAGVGTKDFPGTPVSFTFDVPANATIKQVLAYWHGHAWYENQPDSQISFNNKSVTGSLIGGPSTFYQGEVFWTYRADVTNLALVAAGTNTVTVSDMHFRSTSLPPSGNEGAALVVIYDVPGTSKFAGLRDGNDLAYEGFSGDFKKTVPQTFNFAGSTTARAGSLGLLVGSAYGPASTGVYGNVVKGTFNTGETFSIVNQLQSNEGWQLDTANLPITVPPNATSVTIELVSEGGDTPGSLTWTAATLSIEGGQTPPTEQPCVPGADNAKYQAWVNWWKTYLAQKFGQAYADKFLKYFGGPDCNTGDGDGCTVKKTTFGFYWHRRDCAPPADTCRNPKTLVELIKFLAWRNDWCRR</sequence>
<evidence type="ECO:0000313" key="2">
    <source>
        <dbReference type="Proteomes" id="UP001147700"/>
    </source>
</evidence>
<name>A0ABT4RIJ1_9ACTN</name>
<dbReference type="RefSeq" id="WP_270006375.1">
    <property type="nucleotide sequence ID" value="NZ_JAPCID010000015.1"/>
</dbReference>
<gene>
    <name evidence="1" type="ORF">OJ962_12735</name>
</gene>
<evidence type="ECO:0000313" key="1">
    <source>
        <dbReference type="EMBL" id="MDA0138361.1"/>
    </source>
</evidence>